<dbReference type="Proteomes" id="UP001591681">
    <property type="component" value="Unassembled WGS sequence"/>
</dbReference>
<organism evidence="3 4">
    <name type="scientific">Coilia grayii</name>
    <name type="common">Gray's grenadier anchovy</name>
    <dbReference type="NCBI Taxonomy" id="363190"/>
    <lineage>
        <taxon>Eukaryota</taxon>
        <taxon>Metazoa</taxon>
        <taxon>Chordata</taxon>
        <taxon>Craniata</taxon>
        <taxon>Vertebrata</taxon>
        <taxon>Euteleostomi</taxon>
        <taxon>Actinopterygii</taxon>
        <taxon>Neopterygii</taxon>
        <taxon>Teleostei</taxon>
        <taxon>Clupei</taxon>
        <taxon>Clupeiformes</taxon>
        <taxon>Clupeoidei</taxon>
        <taxon>Engraulidae</taxon>
        <taxon>Coilinae</taxon>
        <taxon>Coilia</taxon>
    </lineage>
</organism>
<evidence type="ECO:0000313" key="3">
    <source>
        <dbReference type="EMBL" id="KAL2083335.1"/>
    </source>
</evidence>
<feature type="region of interest" description="Disordered" evidence="2">
    <location>
        <begin position="106"/>
        <end position="161"/>
    </location>
</feature>
<proteinExistence type="inferred from homology"/>
<feature type="compositionally biased region" description="Basic residues" evidence="2">
    <location>
        <begin position="106"/>
        <end position="115"/>
    </location>
</feature>
<feature type="compositionally biased region" description="Gly residues" evidence="2">
    <location>
        <begin position="234"/>
        <end position="261"/>
    </location>
</feature>
<feature type="compositionally biased region" description="Polar residues" evidence="2">
    <location>
        <begin position="331"/>
        <end position="345"/>
    </location>
</feature>
<evidence type="ECO:0000313" key="4">
    <source>
        <dbReference type="Proteomes" id="UP001591681"/>
    </source>
</evidence>
<name>A0ABD1J9S4_9TELE</name>
<reference evidence="3 4" key="1">
    <citation type="submission" date="2024-09" db="EMBL/GenBank/DDBJ databases">
        <title>A chromosome-level genome assembly of Gray's grenadier anchovy, Coilia grayii.</title>
        <authorList>
            <person name="Fu Z."/>
        </authorList>
    </citation>
    <scope>NUCLEOTIDE SEQUENCE [LARGE SCALE GENOMIC DNA]</scope>
    <source>
        <strain evidence="3">G4</strain>
        <tissue evidence="3">Muscle</tissue>
    </source>
</reference>
<feature type="compositionally biased region" description="Acidic residues" evidence="2">
    <location>
        <begin position="400"/>
        <end position="410"/>
    </location>
</feature>
<comment type="similarity">
    <text evidence="1">Belongs to the FAM53 family.</text>
</comment>
<dbReference type="PANTHER" id="PTHR28567:SF1">
    <property type="entry name" value="PROTEIN FAM53B"/>
    <property type="match status" value="1"/>
</dbReference>
<feature type="compositionally biased region" description="Basic residues" evidence="2">
    <location>
        <begin position="192"/>
        <end position="210"/>
    </location>
</feature>
<evidence type="ECO:0000256" key="2">
    <source>
        <dbReference type="SAM" id="MobiDB-lite"/>
    </source>
</evidence>
<feature type="compositionally biased region" description="Gly residues" evidence="2">
    <location>
        <begin position="135"/>
        <end position="147"/>
    </location>
</feature>
<dbReference type="PANTHER" id="PTHR28567">
    <property type="entry name" value="PROTEIN FAM53A-LIKE ISOFORM X1"/>
    <property type="match status" value="1"/>
</dbReference>
<dbReference type="Pfam" id="PF15242">
    <property type="entry name" value="FAM53"/>
    <property type="match status" value="3"/>
</dbReference>
<sequence>MVIIYSKTLEVSKGVDNHVPSTMSKGTTLFSCSSVEGDRWPALAGGCVQPESAHQGGGLWEALPAPHQPPARTAASALTNLIQDLSLNEAHGSHATAPATHTLHTHASTHTHNHTHAAPPTKRQCRSLSSDELMWGGGAGGGGGGGASFSLSSSSSPWRPQGSRVWSWVEKRRWHSGPPMQRSCSVSLPSRPHTHPHGHAHGHGHPHGRAHTLPLDLQPPLLLLGTLEPSRVPGSGGSGGPGGGAGAGAGAGGGGGAGPGPGSLPRSRSQPCVLSERKVAGVKRRRPDEHSSQEARPSLDLAKMTQKQHFHSLSCPGFSFFETCHSPVDPPTSTIPSQSETTHTCPSGLGAGSRQGSRKRDGDGEEDSSYEEEEEEEGEELDSDSACSVGSRCDTPNRGEEEEDDEEEEEHGMFWKGVHRVEEKEAACELDGELDIEQIERN</sequence>
<dbReference type="EMBL" id="JBHFQA010000018">
    <property type="protein sequence ID" value="KAL2083335.1"/>
    <property type="molecule type" value="Genomic_DNA"/>
</dbReference>
<comment type="caution">
    <text evidence="3">The sequence shown here is derived from an EMBL/GenBank/DDBJ whole genome shotgun (WGS) entry which is preliminary data.</text>
</comment>
<keyword evidence="4" id="KW-1185">Reference proteome</keyword>
<feature type="region of interest" description="Disordered" evidence="2">
    <location>
        <begin position="226"/>
        <end position="305"/>
    </location>
</feature>
<feature type="compositionally biased region" description="Acidic residues" evidence="2">
    <location>
        <begin position="363"/>
        <end position="383"/>
    </location>
</feature>
<protein>
    <submittedName>
        <fullName evidence="3">Uncharacterized protein</fullName>
    </submittedName>
</protein>
<evidence type="ECO:0000256" key="1">
    <source>
        <dbReference type="ARBA" id="ARBA00010984"/>
    </source>
</evidence>
<feature type="region of interest" description="Disordered" evidence="2">
    <location>
        <begin position="175"/>
        <end position="214"/>
    </location>
</feature>
<feature type="region of interest" description="Disordered" evidence="2">
    <location>
        <begin position="329"/>
        <end position="416"/>
    </location>
</feature>
<dbReference type="AlphaFoldDB" id="A0ABD1J9S4"/>
<dbReference type="InterPro" id="IPR029356">
    <property type="entry name" value="FAM53"/>
</dbReference>
<accession>A0ABD1J9S4</accession>
<gene>
    <name evidence="3" type="ORF">ACEWY4_021108</name>
</gene>